<dbReference type="AlphaFoldDB" id="A0A964V1J9"/>
<keyword evidence="1" id="KW-0175">Coiled coil</keyword>
<dbReference type="Proteomes" id="UP000713222">
    <property type="component" value="Unassembled WGS sequence"/>
</dbReference>
<organism evidence="2 3">
    <name type="scientific">Candidatus Fonsibacter lacus</name>
    <dbReference type="NCBI Taxonomy" id="2576439"/>
    <lineage>
        <taxon>Bacteria</taxon>
        <taxon>Pseudomonadati</taxon>
        <taxon>Pseudomonadota</taxon>
        <taxon>Alphaproteobacteria</taxon>
        <taxon>Candidatus Pelagibacterales</taxon>
        <taxon>Candidatus Pelagibacterales incertae sedis</taxon>
        <taxon>Candidatus Fonsibacter</taxon>
    </lineage>
</organism>
<protein>
    <submittedName>
        <fullName evidence="2">Uncharacterized protein</fullName>
    </submittedName>
</protein>
<accession>A0A964V1J9</accession>
<comment type="caution">
    <text evidence="2">The sequence shown here is derived from an EMBL/GenBank/DDBJ whole genome shotgun (WGS) entry which is preliminary data.</text>
</comment>
<feature type="coiled-coil region" evidence="1">
    <location>
        <begin position="11"/>
        <end position="61"/>
    </location>
</feature>
<reference evidence="2" key="1">
    <citation type="submission" date="2018-10" db="EMBL/GenBank/DDBJ databases">
        <title>Iterative Subtractive Binning of Freshwater Chronoseries Metagenomes Recovers Nearly Complete Genomes from over Four Hundred Novel Species.</title>
        <authorList>
            <person name="Rodriguez-R L.M."/>
            <person name="Tsementzi D."/>
            <person name="Luo C."/>
            <person name="Konstantinidis K.T."/>
        </authorList>
    </citation>
    <scope>NUCLEOTIDE SEQUENCE</scope>
    <source>
        <strain evidence="2">WB7_6_001</strain>
    </source>
</reference>
<dbReference type="EMBL" id="RGET01000130">
    <property type="protein sequence ID" value="NBN88454.1"/>
    <property type="molecule type" value="Genomic_DNA"/>
</dbReference>
<feature type="non-terminal residue" evidence="2">
    <location>
        <position position="1"/>
    </location>
</feature>
<proteinExistence type="predicted"/>
<name>A0A964V1J9_9PROT</name>
<sequence length="690" mass="78899">FAKEKITPDKKEAKREQLQSLFKAIRRLQVKRDVRPLIDQAKLLKKKAEDLVAKYKELYENPTDISAFSEQELNLFTNEIESLSNAFNSYIDIHNLLKDVVDGDVRNELRDVADSASEYISEFKVINEDFVNNIIAKREGYDNVLSPEKIVKGFAKWFSSTATLQVKTIQLLYVKANKAFSKAAMATQEESAKLLKLRDDYTKWAASKGISQKEFFSMIKKKDSNELIDQYKKEFYTEAKKAIKDGDVEWIKDNVDVAQLEEALEKKKNEEIERIKNLPRNGTPDQILREITKETSDAERLYSINTPSSKGWFLYDIVKKFPLEKWQSEQWKELSKPENAPAKAFYNYIVEKNKEYADLGYISKQKERIFLPYVQGSIVEAAVKGESLSLGERFWRSISIDAGDVGFGQIDPNTGKPINTIPKYFTTPFEGILSEDLFKTMSMYNEAALRYKYVSEIENQIRAIARVEKNKKTIMTNSLGKVARDPITDDIVYNPESTEGNYELLDSMIKAIIYGQKYIDNQNFDAALLKIGTWGETINKKLGINVFPEKLEGRQVTLNKIADNLNNSFSIATLGFNLGSSLSNGLGGTFQSLINSGKYFTKTDFMTAEAQVMINKLSGEDKSKYIRAFEYFLPLTDNYNREFLKKLSVSKLNDEAIQDILMSWMRFADSTVQATNFLAFLNNSIVIDGK</sequence>
<feature type="non-terminal residue" evidence="2">
    <location>
        <position position="690"/>
    </location>
</feature>
<evidence type="ECO:0000313" key="2">
    <source>
        <dbReference type="EMBL" id="NBN88454.1"/>
    </source>
</evidence>
<evidence type="ECO:0000313" key="3">
    <source>
        <dbReference type="Proteomes" id="UP000713222"/>
    </source>
</evidence>
<gene>
    <name evidence="2" type="ORF">EBV32_05145</name>
</gene>
<evidence type="ECO:0000256" key="1">
    <source>
        <dbReference type="SAM" id="Coils"/>
    </source>
</evidence>